<evidence type="ECO:0000256" key="3">
    <source>
        <dbReference type="ARBA" id="ARBA00023167"/>
    </source>
</evidence>
<dbReference type="NCBIfam" id="TIGR01691">
    <property type="entry name" value="enolase-ppase"/>
    <property type="match status" value="1"/>
</dbReference>
<keyword evidence="4" id="KW-0479">Metal-binding</keyword>
<dbReference type="RefSeq" id="WP_265048807.1">
    <property type="nucleotide sequence ID" value="NZ_CP100390.1"/>
</dbReference>
<keyword evidence="6" id="KW-1185">Reference proteome</keyword>
<dbReference type="GO" id="GO:0043874">
    <property type="term" value="F:acireductone synthase activity"/>
    <property type="evidence" value="ECO:0007669"/>
    <property type="project" value="UniProtKB-EC"/>
</dbReference>
<dbReference type="PANTHER" id="PTHR20371:SF1">
    <property type="entry name" value="ENOLASE-PHOSPHATASE E1"/>
    <property type="match status" value="1"/>
</dbReference>
<comment type="function">
    <text evidence="4">Bifunctional enzyme that catalyzes the enolization of 2,3-diketo-5-methylthiopentyl-1-phosphate (DK-MTP-1-P) into the intermediate 2-hydroxy-3-keto-5-methylthiopentenyl-1-phosphate (HK-MTPenyl-1-P), which is then dephosphorylated to form the acireductone 1,2-dihydroxy-3-keto-5-methylthiopentene (DHK-MTPene).</text>
</comment>
<dbReference type="HAMAP" id="MF_01681">
    <property type="entry name" value="Salvage_MtnC"/>
    <property type="match status" value="1"/>
</dbReference>
<protein>
    <recommendedName>
        <fullName evidence="4">Enolase-phosphatase E1</fullName>
        <ecNumber evidence="4">3.1.3.77</ecNumber>
    </recommendedName>
    <alternativeName>
        <fullName evidence="4">2,3-diketo-5-methylthio-1-phosphopentane phosphatase</fullName>
    </alternativeName>
</protein>
<keyword evidence="3 4" id="KW-0486">Methionine biosynthesis</keyword>
<sequence length="235" mass="26736">MIKAIVTDIEGTTSSISFVHEVLFPYAKKHMAGFIRHAEALNDRAQHDVSNQLDEVAHLSGIQRDDTEALIQQLLDWIDEDKKATPLKALQGMIWQQGYRQGDFVGHVYKDAADYLKQWHDQGIDLYVYSSGSVNAQKLIFGHTEFGDLTPLFKGYFDTQVGGKREVESYQHIIREIGLKGEEILFLSDIEQELDAATIATMQTCWLIRKHDSRMSISEAAKKYLVARDFSEIVI</sequence>
<dbReference type="SFLD" id="SFLDG01133">
    <property type="entry name" value="C1.5.4:_Enolase-phosphatase_Li"/>
    <property type="match status" value="1"/>
</dbReference>
<evidence type="ECO:0000313" key="6">
    <source>
        <dbReference type="Proteomes" id="UP001163739"/>
    </source>
</evidence>
<dbReference type="EMBL" id="CP100390">
    <property type="protein sequence ID" value="UZE97332.1"/>
    <property type="molecule type" value="Genomic_DNA"/>
</dbReference>
<evidence type="ECO:0000313" key="5">
    <source>
        <dbReference type="EMBL" id="UZE97332.1"/>
    </source>
</evidence>
<evidence type="ECO:0000256" key="2">
    <source>
        <dbReference type="ARBA" id="ARBA00022801"/>
    </source>
</evidence>
<comment type="pathway">
    <text evidence="4">Amino-acid biosynthesis; L-methionine biosynthesis via salvage pathway; L-methionine from S-methyl-5-thio-alpha-D-ribose 1-phosphate: step 4/6.</text>
</comment>
<keyword evidence="1 4" id="KW-0028">Amino-acid biosynthesis</keyword>
<dbReference type="InterPro" id="IPR036412">
    <property type="entry name" value="HAD-like_sf"/>
</dbReference>
<evidence type="ECO:0000256" key="1">
    <source>
        <dbReference type="ARBA" id="ARBA00022605"/>
    </source>
</evidence>
<dbReference type="CDD" id="cd01629">
    <property type="entry name" value="HAD_EP"/>
    <property type="match status" value="1"/>
</dbReference>
<comment type="pathway">
    <text evidence="4">Amino-acid biosynthesis; L-methionine biosynthesis via salvage pathway; L-methionine from S-methyl-5-thio-alpha-D-ribose 1-phosphate: step 3/6.</text>
</comment>
<dbReference type="Proteomes" id="UP001163739">
    <property type="component" value="Chromosome"/>
</dbReference>
<organism evidence="5 6">
    <name type="scientific">Alkalimarinus alittae</name>
    <dbReference type="NCBI Taxonomy" id="2961619"/>
    <lineage>
        <taxon>Bacteria</taxon>
        <taxon>Pseudomonadati</taxon>
        <taxon>Pseudomonadota</taxon>
        <taxon>Gammaproteobacteria</taxon>
        <taxon>Alteromonadales</taxon>
        <taxon>Alteromonadaceae</taxon>
        <taxon>Alkalimarinus</taxon>
    </lineage>
</organism>
<dbReference type="EC" id="3.1.3.77" evidence="4"/>
<dbReference type="SFLD" id="SFLDS00003">
    <property type="entry name" value="Haloacid_Dehalogenase"/>
    <property type="match status" value="1"/>
</dbReference>
<keyword evidence="2 4" id="KW-0378">Hydrolase</keyword>
<dbReference type="SFLD" id="SFLDF00044">
    <property type="entry name" value="enolase-phosphatase"/>
    <property type="match status" value="1"/>
</dbReference>
<dbReference type="SUPFAM" id="SSF56784">
    <property type="entry name" value="HAD-like"/>
    <property type="match status" value="1"/>
</dbReference>
<comment type="cofactor">
    <cofactor evidence="4">
        <name>Mg(2+)</name>
        <dbReference type="ChEBI" id="CHEBI:18420"/>
    </cofactor>
    <text evidence="4">Binds 1 Mg(2+) ion per subunit.</text>
</comment>
<dbReference type="Gene3D" id="1.10.720.60">
    <property type="match status" value="1"/>
</dbReference>
<dbReference type="PANTHER" id="PTHR20371">
    <property type="entry name" value="ENOLASE-PHOSPHATASE E1"/>
    <property type="match status" value="1"/>
</dbReference>
<reference evidence="5" key="1">
    <citation type="submission" date="2022-06" db="EMBL/GenBank/DDBJ databases">
        <title>Alkalimarinus sp. nov., isolated from gut of a Alitta virens.</title>
        <authorList>
            <person name="Yang A.I."/>
            <person name="Shin N.-R."/>
        </authorList>
    </citation>
    <scope>NUCLEOTIDE SEQUENCE</scope>
    <source>
        <strain evidence="5">A2M4</strain>
    </source>
</reference>
<dbReference type="NCBIfam" id="TIGR01549">
    <property type="entry name" value="HAD-SF-IA-v1"/>
    <property type="match status" value="1"/>
</dbReference>
<accession>A0ABY6N5C3</accession>
<comment type="catalytic activity">
    <reaction evidence="4">
        <text>5-methylsulfanyl-2,3-dioxopentyl phosphate + H2O = 1,2-dihydroxy-5-(methylsulfanyl)pent-1-en-3-one + phosphate</text>
        <dbReference type="Rhea" id="RHEA:21700"/>
        <dbReference type="ChEBI" id="CHEBI:15377"/>
        <dbReference type="ChEBI" id="CHEBI:43474"/>
        <dbReference type="ChEBI" id="CHEBI:49252"/>
        <dbReference type="ChEBI" id="CHEBI:58828"/>
        <dbReference type="EC" id="3.1.3.77"/>
    </reaction>
</comment>
<dbReference type="InterPro" id="IPR006439">
    <property type="entry name" value="HAD-SF_hydro_IA"/>
</dbReference>
<comment type="similarity">
    <text evidence="4">Belongs to the HAD-like hydrolase superfamily. MasA/MtnC family.</text>
</comment>
<evidence type="ECO:0000256" key="4">
    <source>
        <dbReference type="HAMAP-Rule" id="MF_01681"/>
    </source>
</evidence>
<keyword evidence="4" id="KW-0460">Magnesium</keyword>
<name>A0ABY6N5C3_9ALTE</name>
<comment type="subunit">
    <text evidence="4">Monomer.</text>
</comment>
<proteinExistence type="inferred from homology"/>
<dbReference type="InterPro" id="IPR023943">
    <property type="entry name" value="Enolase-ppase_E1"/>
</dbReference>
<dbReference type="SFLD" id="SFLDG01129">
    <property type="entry name" value="C1.5:_HAD__Beta-PGM__Phosphata"/>
    <property type="match status" value="1"/>
</dbReference>
<dbReference type="Gene3D" id="3.40.50.1000">
    <property type="entry name" value="HAD superfamily/HAD-like"/>
    <property type="match status" value="1"/>
</dbReference>
<gene>
    <name evidence="4 5" type="primary">mtnC</name>
    <name evidence="5" type="ORF">NKI27_06160</name>
</gene>
<dbReference type="Pfam" id="PF00702">
    <property type="entry name" value="Hydrolase"/>
    <property type="match status" value="1"/>
</dbReference>
<dbReference type="InterPro" id="IPR023214">
    <property type="entry name" value="HAD_sf"/>
</dbReference>